<gene>
    <name evidence="4" type="ORF">CHU32_17995</name>
    <name evidence="3" type="ORF">CHU33_25270</name>
</gene>
<dbReference type="OrthoDB" id="6623657at2"/>
<evidence type="ECO:0000256" key="1">
    <source>
        <dbReference type="ARBA" id="ARBA00023125"/>
    </source>
</evidence>
<dbReference type="Gene3D" id="1.10.10.10">
    <property type="entry name" value="Winged helix-like DNA-binding domain superfamily/Winged helix DNA-binding domain"/>
    <property type="match status" value="1"/>
</dbReference>
<dbReference type="CDD" id="cd06170">
    <property type="entry name" value="LuxR_C_like"/>
    <property type="match status" value="1"/>
</dbReference>
<dbReference type="EMBL" id="PQGD01000014">
    <property type="protein sequence ID" value="POP46602.1"/>
    <property type="molecule type" value="Genomic_DNA"/>
</dbReference>
<dbReference type="PROSITE" id="PS00622">
    <property type="entry name" value="HTH_LUXR_1"/>
    <property type="match status" value="1"/>
</dbReference>
<dbReference type="GO" id="GO:0003677">
    <property type="term" value="F:DNA binding"/>
    <property type="evidence" value="ECO:0007669"/>
    <property type="project" value="UniProtKB-KW"/>
</dbReference>
<dbReference type="RefSeq" id="WP_103678628.1">
    <property type="nucleotide sequence ID" value="NZ_PQGD01000014.1"/>
</dbReference>
<dbReference type="Pfam" id="PF00196">
    <property type="entry name" value="GerE"/>
    <property type="match status" value="1"/>
</dbReference>
<keyword evidence="5" id="KW-1185">Reference proteome</keyword>
<sequence>MYKILIIDRCQFSRYGLEKWLTEGQTFSAPVMVTSLNSLFLAKEHIEHWQPSLVIADLSGFQDDPSQANFIASLFTACGERSQVILLHYRPARNFTHHDAVLVTLSKKTQLQHIKNMIESALSSRPWLNYTHTISPLLTRQEEKVLSLWLEGVSNPLIAGMLSISGKTVYTYKRNIRLKLRMDNRYSPFLSSAERIVGRTS</sequence>
<comment type="caution">
    <text evidence="4">The sequence shown here is derived from an EMBL/GenBank/DDBJ whole genome shotgun (WGS) entry which is preliminary data.</text>
</comment>
<dbReference type="SMART" id="SM00421">
    <property type="entry name" value="HTH_LUXR"/>
    <property type="match status" value="1"/>
</dbReference>
<evidence type="ECO:0000313" key="6">
    <source>
        <dbReference type="Proteomes" id="UP000247005"/>
    </source>
</evidence>
<name>A0A2P5GM30_9ENTR</name>
<dbReference type="PRINTS" id="PR00038">
    <property type="entry name" value="HTHLUXR"/>
</dbReference>
<dbReference type="GO" id="GO:0006355">
    <property type="term" value="P:regulation of DNA-templated transcription"/>
    <property type="evidence" value="ECO:0007669"/>
    <property type="project" value="InterPro"/>
</dbReference>
<organism evidence="4 6">
    <name type="scientific">Superficieibacter electus</name>
    <dbReference type="NCBI Taxonomy" id="2022662"/>
    <lineage>
        <taxon>Bacteria</taxon>
        <taxon>Pseudomonadati</taxon>
        <taxon>Pseudomonadota</taxon>
        <taxon>Gammaproteobacteria</taxon>
        <taxon>Enterobacterales</taxon>
        <taxon>Enterobacteriaceae</taxon>
        <taxon>Superficieibacter</taxon>
    </lineage>
</organism>
<protein>
    <submittedName>
        <fullName evidence="4">Helix-turn-helix transcriptional regulator</fullName>
    </submittedName>
</protein>
<dbReference type="InterPro" id="IPR016032">
    <property type="entry name" value="Sig_transdc_resp-reg_C-effctor"/>
</dbReference>
<dbReference type="Proteomes" id="UP000237073">
    <property type="component" value="Unassembled WGS sequence"/>
</dbReference>
<dbReference type="SUPFAM" id="SSF46894">
    <property type="entry name" value="C-terminal effector domain of the bipartite response regulators"/>
    <property type="match status" value="1"/>
</dbReference>
<reference evidence="5 6" key="1">
    <citation type="submission" date="2018-01" db="EMBL/GenBank/DDBJ databases">
        <title>Superficieibacter electus gen. nov., sp. nov., an extended-spectrum beta-lactamase possessing member of the Enterobacteriaceae family, isolated from intensive care unit surfaces.</title>
        <authorList>
            <person name="Potter R.F."/>
            <person name="D'Souza A.W."/>
        </authorList>
    </citation>
    <scope>NUCLEOTIDE SEQUENCE [LARGE SCALE GENOMIC DNA]</scope>
    <source>
        <strain evidence="4 6">BP-1</strain>
        <strain evidence="3 5">BP-2</strain>
    </source>
</reference>
<dbReference type="AlphaFoldDB" id="A0A2P5GM30"/>
<dbReference type="InterPro" id="IPR036388">
    <property type="entry name" value="WH-like_DNA-bd_sf"/>
</dbReference>
<accession>A0A2P5GM30</accession>
<keyword evidence="1" id="KW-0238">DNA-binding</keyword>
<proteinExistence type="predicted"/>
<dbReference type="EMBL" id="PQGE01000034">
    <property type="protein sequence ID" value="POP40842.1"/>
    <property type="molecule type" value="Genomic_DNA"/>
</dbReference>
<dbReference type="PROSITE" id="PS50043">
    <property type="entry name" value="HTH_LUXR_2"/>
    <property type="match status" value="1"/>
</dbReference>
<dbReference type="InterPro" id="IPR000792">
    <property type="entry name" value="Tscrpt_reg_LuxR_C"/>
</dbReference>
<feature type="domain" description="HTH luxR-type" evidence="2">
    <location>
        <begin position="131"/>
        <end position="196"/>
    </location>
</feature>
<evidence type="ECO:0000313" key="5">
    <source>
        <dbReference type="Proteomes" id="UP000237073"/>
    </source>
</evidence>
<dbReference type="Proteomes" id="UP000247005">
    <property type="component" value="Unassembled WGS sequence"/>
</dbReference>
<evidence type="ECO:0000313" key="4">
    <source>
        <dbReference type="EMBL" id="POP46602.1"/>
    </source>
</evidence>
<evidence type="ECO:0000259" key="2">
    <source>
        <dbReference type="PROSITE" id="PS50043"/>
    </source>
</evidence>
<evidence type="ECO:0000313" key="3">
    <source>
        <dbReference type="EMBL" id="POP40842.1"/>
    </source>
</evidence>